<dbReference type="AlphaFoldDB" id="A0A6G6GNY5"/>
<organism evidence="1 2">
    <name type="scientific">Rasiella rasia</name>
    <dbReference type="NCBI Taxonomy" id="2744027"/>
    <lineage>
        <taxon>Bacteria</taxon>
        <taxon>Pseudomonadati</taxon>
        <taxon>Bacteroidota</taxon>
        <taxon>Flavobacteriia</taxon>
        <taxon>Flavobacteriales</taxon>
        <taxon>Flavobacteriaceae</taxon>
        <taxon>Rasiella</taxon>
    </lineage>
</organism>
<dbReference type="RefSeq" id="WP_164680318.1">
    <property type="nucleotide sequence ID" value="NZ_CP049057.1"/>
</dbReference>
<dbReference type="Proteomes" id="UP000505306">
    <property type="component" value="Chromosome"/>
</dbReference>
<reference evidence="1 2" key="1">
    <citation type="submission" date="2020-02" db="EMBL/GenBank/DDBJ databases">
        <title>Complete genome sequence of Flavobacteriaceae bacterium.</title>
        <authorList>
            <person name="Kim S.-J."/>
            <person name="Kim Y.-S."/>
            <person name="Kim K.-H."/>
        </authorList>
    </citation>
    <scope>NUCLEOTIDE SEQUENCE [LARGE SCALE GENOMIC DNA]</scope>
    <source>
        <strain evidence="1 2">RR4-40</strain>
    </source>
</reference>
<protein>
    <submittedName>
        <fullName evidence="1">Uncharacterized protein</fullName>
    </submittedName>
</protein>
<proteinExistence type="predicted"/>
<name>A0A6G6GNY5_9FLAO</name>
<evidence type="ECO:0000313" key="1">
    <source>
        <dbReference type="EMBL" id="QIE60305.1"/>
    </source>
</evidence>
<keyword evidence="2" id="KW-1185">Reference proteome</keyword>
<accession>A0A6G6GNY5</accession>
<dbReference type="KEGG" id="mgel:G5B37_12255"/>
<dbReference type="EMBL" id="CP049057">
    <property type="protein sequence ID" value="QIE60305.1"/>
    <property type="molecule type" value="Genomic_DNA"/>
</dbReference>
<sequence>MKKKYYSGKLDDIKANEIFINIKELDAGNYILNIIHRKKIIKSVYFRKN</sequence>
<evidence type="ECO:0000313" key="2">
    <source>
        <dbReference type="Proteomes" id="UP000505306"/>
    </source>
</evidence>
<gene>
    <name evidence="1" type="ORF">G5B37_12255</name>
</gene>